<protein>
    <submittedName>
        <fullName evidence="1">Uncharacterized protein</fullName>
    </submittedName>
</protein>
<accession>A0ABR5YKI2</accession>
<keyword evidence="2" id="KW-1185">Reference proteome</keyword>
<organism evidence="1 2">
    <name type="scientific">Enterobacter genomosp. S</name>
    <dbReference type="NCBI Taxonomy" id="2364151"/>
    <lineage>
        <taxon>Bacteria</taxon>
        <taxon>Pseudomonadati</taxon>
        <taxon>Pseudomonadota</taxon>
        <taxon>Gammaproteobacteria</taxon>
        <taxon>Enterobacterales</taxon>
        <taxon>Enterobacteriaceae</taxon>
        <taxon>Enterobacter</taxon>
        <taxon>Enterobacter cloacae complex</taxon>
        <taxon>Enterobacter cloacae complex clade S</taxon>
    </lineage>
</organism>
<proteinExistence type="predicted"/>
<dbReference type="Proteomes" id="UP000076880">
    <property type="component" value="Unassembled WGS sequence"/>
</dbReference>
<sequence>MRLCSACGPVKYSDGEDTEYGKWHKVFPRQYLPLGMFETNEVGNLAHKETKSDDYKPYIIKQEGSWPKGELL</sequence>
<dbReference type="EMBL" id="LVVA01000021">
    <property type="protein sequence ID" value="KZR30631.1"/>
    <property type="molecule type" value="Genomic_DNA"/>
</dbReference>
<evidence type="ECO:0000313" key="2">
    <source>
        <dbReference type="Proteomes" id="UP000076880"/>
    </source>
</evidence>
<reference evidence="2" key="1">
    <citation type="submission" date="2016-03" db="EMBL/GenBank/DDBJ databases">
        <title>WGS of SAMN04393274.</title>
        <authorList>
            <person name="Adams M."/>
            <person name="Sutton G."/>
            <person name="Nelson K."/>
            <person name="Thaden J."/>
            <person name="Fowler V."/>
            <person name="Mccorrison J."/>
            <person name="Sanka R."/>
            <person name="Brinkac L."/>
            <person name="Nierman W."/>
        </authorList>
    </citation>
    <scope>NUCLEOTIDE SEQUENCE [LARGE SCALE GENOMIC DNA]</scope>
    <source>
        <strain evidence="2">GN06232</strain>
    </source>
</reference>
<gene>
    <name evidence="1" type="ORF">A3466_07810</name>
</gene>
<comment type="caution">
    <text evidence="1">The sequence shown here is derived from an EMBL/GenBank/DDBJ whole genome shotgun (WGS) entry which is preliminary data.</text>
</comment>
<evidence type="ECO:0000313" key="1">
    <source>
        <dbReference type="EMBL" id="KZR30631.1"/>
    </source>
</evidence>
<name>A0ABR5YKI2_9ENTR</name>